<evidence type="ECO:0000256" key="1">
    <source>
        <dbReference type="SAM" id="MobiDB-lite"/>
    </source>
</evidence>
<protein>
    <submittedName>
        <fullName evidence="2">Uncharacterized protein</fullName>
    </submittedName>
</protein>
<keyword evidence="3" id="KW-1185">Reference proteome</keyword>
<dbReference type="AlphaFoldDB" id="A0A1X2GPD1"/>
<dbReference type="STRING" id="101127.A0A1X2GPD1"/>
<reference evidence="2 3" key="1">
    <citation type="submission" date="2016-07" db="EMBL/GenBank/DDBJ databases">
        <title>Pervasive Adenine N6-methylation of Active Genes in Fungi.</title>
        <authorList>
            <consortium name="DOE Joint Genome Institute"/>
            <person name="Mondo S.J."/>
            <person name="Dannebaum R.O."/>
            <person name="Kuo R.C."/>
            <person name="Labutti K."/>
            <person name="Haridas S."/>
            <person name="Kuo A."/>
            <person name="Salamov A."/>
            <person name="Ahrendt S.R."/>
            <person name="Lipzen A."/>
            <person name="Sullivan W."/>
            <person name="Andreopoulos W.B."/>
            <person name="Clum A."/>
            <person name="Lindquist E."/>
            <person name="Daum C."/>
            <person name="Ramamoorthy G.K."/>
            <person name="Gryganskyi A."/>
            <person name="Culley D."/>
            <person name="Magnuson J.K."/>
            <person name="James T.Y."/>
            <person name="O'Malley M.A."/>
            <person name="Stajich J.E."/>
            <person name="Spatafora J.W."/>
            <person name="Visel A."/>
            <person name="Grigoriev I.V."/>
        </authorList>
    </citation>
    <scope>NUCLEOTIDE SEQUENCE [LARGE SCALE GENOMIC DNA]</scope>
    <source>
        <strain evidence="2 3">NRRL 3301</strain>
    </source>
</reference>
<evidence type="ECO:0000313" key="2">
    <source>
        <dbReference type="EMBL" id="ORX58270.1"/>
    </source>
</evidence>
<proteinExistence type="predicted"/>
<feature type="compositionally biased region" description="Basic residues" evidence="1">
    <location>
        <begin position="119"/>
        <end position="131"/>
    </location>
</feature>
<feature type="compositionally biased region" description="Basic and acidic residues" evidence="1">
    <location>
        <begin position="219"/>
        <end position="240"/>
    </location>
</feature>
<dbReference type="OrthoDB" id="2289918at2759"/>
<feature type="compositionally biased region" description="Polar residues" evidence="1">
    <location>
        <begin position="161"/>
        <end position="175"/>
    </location>
</feature>
<feature type="region of interest" description="Disordered" evidence="1">
    <location>
        <begin position="109"/>
        <end position="363"/>
    </location>
</feature>
<organism evidence="2 3">
    <name type="scientific">Hesseltinella vesiculosa</name>
    <dbReference type="NCBI Taxonomy" id="101127"/>
    <lineage>
        <taxon>Eukaryota</taxon>
        <taxon>Fungi</taxon>
        <taxon>Fungi incertae sedis</taxon>
        <taxon>Mucoromycota</taxon>
        <taxon>Mucoromycotina</taxon>
        <taxon>Mucoromycetes</taxon>
        <taxon>Mucorales</taxon>
        <taxon>Cunninghamellaceae</taxon>
        <taxon>Hesseltinella</taxon>
    </lineage>
</organism>
<dbReference type="Proteomes" id="UP000242146">
    <property type="component" value="Unassembled WGS sequence"/>
</dbReference>
<sequence length="509" mass="56126">MKDWQQLLREGQLKQPEKDLLGKDLSHLKWKDNNFEHFWGERLKKPLTNGTHAPDLKTSYNLTAKANGRKTTDSPESATTDNTLLKQSYPIAEPLIVIPVVVDQRINSHPVSTNANRPVRAHRGTGRGRGNKGHDVTAELNPHLPQQNPPPAQGQPPISQDLTLHSTQDQDSRPQLPQPELKNKPASGLSPAVSKRRTTRTSSKPVRYGVFDDGGPSVRHKDNASDGDHDTADPLKDHSVSHQPTRPFSPSQSTSDQQEPSLPKRPTKRMRAGDLSVVPPLTQSAAAAPPMTDNGRKSLQWDHQQSPSNQLHPDPPSQSGRTQISRPAFPTSHHQGQSPLKQPDVSHQAYQSHETPIQIDFSSMDDLTTADTNALYDDGALKGNGERLALDLAQGHPATVPQQRSVLPAPLPNPQHTPLSTHQHTPPSVPHPTPPRRSSRPKKNRIVEIPKTLPEPHPATYFSRPRRRIFESNSSYISSVPTDRLLCMVGNQSTIPGNKDSKQEDGPSQ</sequence>
<feature type="region of interest" description="Disordered" evidence="1">
    <location>
        <begin position="397"/>
        <end position="461"/>
    </location>
</feature>
<name>A0A1X2GPD1_9FUNG</name>
<evidence type="ECO:0000313" key="3">
    <source>
        <dbReference type="Proteomes" id="UP000242146"/>
    </source>
</evidence>
<feature type="compositionally biased region" description="Polar residues" evidence="1">
    <location>
        <begin position="241"/>
        <end position="260"/>
    </location>
</feature>
<feature type="compositionally biased region" description="Basic and acidic residues" evidence="1">
    <location>
        <begin position="499"/>
        <end position="509"/>
    </location>
</feature>
<feature type="region of interest" description="Disordered" evidence="1">
    <location>
        <begin position="47"/>
        <end position="81"/>
    </location>
</feature>
<dbReference type="EMBL" id="MCGT01000007">
    <property type="protein sequence ID" value="ORX58270.1"/>
    <property type="molecule type" value="Genomic_DNA"/>
</dbReference>
<accession>A0A1X2GPD1</accession>
<feature type="region of interest" description="Disordered" evidence="1">
    <location>
        <begin position="490"/>
        <end position="509"/>
    </location>
</feature>
<comment type="caution">
    <text evidence="2">The sequence shown here is derived from an EMBL/GenBank/DDBJ whole genome shotgun (WGS) entry which is preliminary data.</text>
</comment>
<gene>
    <name evidence="2" type="ORF">DM01DRAFT_305919</name>
</gene>
<feature type="compositionally biased region" description="Polar residues" evidence="1">
    <location>
        <begin position="301"/>
        <end position="325"/>
    </location>
</feature>